<accession>A0A0E9QZT7</accession>
<protein>
    <submittedName>
        <fullName evidence="1">Uncharacterized protein</fullName>
    </submittedName>
</protein>
<organism evidence="1">
    <name type="scientific">Anguilla anguilla</name>
    <name type="common">European freshwater eel</name>
    <name type="synonym">Muraena anguilla</name>
    <dbReference type="NCBI Taxonomy" id="7936"/>
    <lineage>
        <taxon>Eukaryota</taxon>
        <taxon>Metazoa</taxon>
        <taxon>Chordata</taxon>
        <taxon>Craniata</taxon>
        <taxon>Vertebrata</taxon>
        <taxon>Euteleostomi</taxon>
        <taxon>Actinopterygii</taxon>
        <taxon>Neopterygii</taxon>
        <taxon>Teleostei</taxon>
        <taxon>Anguilliformes</taxon>
        <taxon>Anguillidae</taxon>
        <taxon>Anguilla</taxon>
    </lineage>
</organism>
<dbReference type="EMBL" id="GBXM01086218">
    <property type="protein sequence ID" value="JAH22359.1"/>
    <property type="molecule type" value="Transcribed_RNA"/>
</dbReference>
<name>A0A0E9QZT7_ANGAN</name>
<reference evidence="1" key="2">
    <citation type="journal article" date="2015" name="Fish Shellfish Immunol.">
        <title>Early steps in the European eel (Anguilla anguilla)-Vibrio vulnificus interaction in the gills: Role of the RtxA13 toxin.</title>
        <authorList>
            <person name="Callol A."/>
            <person name="Pajuelo D."/>
            <person name="Ebbesson L."/>
            <person name="Teles M."/>
            <person name="MacKenzie S."/>
            <person name="Amaro C."/>
        </authorList>
    </citation>
    <scope>NUCLEOTIDE SEQUENCE</scope>
</reference>
<reference evidence="1" key="1">
    <citation type="submission" date="2014-11" db="EMBL/GenBank/DDBJ databases">
        <authorList>
            <person name="Amaro Gonzalez C."/>
        </authorList>
    </citation>
    <scope>NUCLEOTIDE SEQUENCE</scope>
</reference>
<proteinExistence type="predicted"/>
<evidence type="ECO:0000313" key="1">
    <source>
        <dbReference type="EMBL" id="JAH22359.1"/>
    </source>
</evidence>
<sequence>MANTGFCTPSFK</sequence>